<dbReference type="HOGENOM" id="CLU_149829_1_0_7"/>
<protein>
    <submittedName>
        <fullName evidence="1">Fatty-acid oxidation protein subunit alpha</fullName>
    </submittedName>
</protein>
<dbReference type="CDD" id="cd16382">
    <property type="entry name" value="XisI-like"/>
    <property type="match status" value="1"/>
</dbReference>
<dbReference type="SUPFAM" id="SSF143847">
    <property type="entry name" value="XisI-like"/>
    <property type="match status" value="1"/>
</dbReference>
<dbReference type="InterPro" id="IPR035943">
    <property type="entry name" value="XisI-like_sf"/>
</dbReference>
<dbReference type="Proteomes" id="UP000019140">
    <property type="component" value="Unassembled WGS sequence"/>
</dbReference>
<gene>
    <name evidence="1" type="ORF">ETSY2_21340</name>
</gene>
<reference evidence="1 2" key="1">
    <citation type="journal article" date="2014" name="Nature">
        <title>An environmental bacterial taxon with a large and distinct metabolic repertoire.</title>
        <authorList>
            <person name="Wilson M.C."/>
            <person name="Mori T."/>
            <person name="Ruckert C."/>
            <person name="Uria A.R."/>
            <person name="Helf M.J."/>
            <person name="Takada K."/>
            <person name="Gernert C."/>
            <person name="Steffens U.A."/>
            <person name="Heycke N."/>
            <person name="Schmitt S."/>
            <person name="Rinke C."/>
            <person name="Helfrich E.J."/>
            <person name="Brachmann A.O."/>
            <person name="Gurgui C."/>
            <person name="Wakimoto T."/>
            <person name="Kracht M."/>
            <person name="Crusemann M."/>
            <person name="Hentschel U."/>
            <person name="Abe I."/>
            <person name="Matsunaga S."/>
            <person name="Kalinowski J."/>
            <person name="Takeyama H."/>
            <person name="Piel J."/>
        </authorList>
    </citation>
    <scope>NUCLEOTIDE SEQUENCE [LARGE SCALE GENOMIC DNA]</scope>
    <source>
        <strain evidence="2">TSY2</strain>
    </source>
</reference>
<dbReference type="AlphaFoldDB" id="W4M686"/>
<dbReference type="InterPro" id="IPR014968">
    <property type="entry name" value="XisI"/>
</dbReference>
<evidence type="ECO:0000313" key="2">
    <source>
        <dbReference type="Proteomes" id="UP000019140"/>
    </source>
</evidence>
<organism evidence="1 2">
    <name type="scientific">Candidatus Entotheonella gemina</name>
    <dbReference type="NCBI Taxonomy" id="1429439"/>
    <lineage>
        <taxon>Bacteria</taxon>
        <taxon>Pseudomonadati</taxon>
        <taxon>Nitrospinota/Tectimicrobiota group</taxon>
        <taxon>Candidatus Tectimicrobiota</taxon>
        <taxon>Candidatus Entotheonellia</taxon>
        <taxon>Candidatus Entotheonellales</taxon>
        <taxon>Candidatus Entotheonellaceae</taxon>
        <taxon>Candidatus Entotheonella</taxon>
    </lineage>
</organism>
<evidence type="ECO:0000313" key="1">
    <source>
        <dbReference type="EMBL" id="ETX05720.1"/>
    </source>
</evidence>
<dbReference type="Pfam" id="PF08869">
    <property type="entry name" value="XisI"/>
    <property type="match status" value="1"/>
</dbReference>
<sequence length="111" mass="13030">MEKIKQYQACIQQVIERHASHRPAYGEVELQTIYDTERHHYQLVHAGWHKNQRKYGCLMHFDIINGKIWIQHDGTEIGVANELVELGIPKTEIVLAYQPPYKRPYTEFAVA</sequence>
<dbReference type="Gene3D" id="3.30.310.110">
    <property type="entry name" value="XisI-like"/>
    <property type="match status" value="1"/>
</dbReference>
<proteinExistence type="predicted"/>
<keyword evidence="2" id="KW-1185">Reference proteome</keyword>
<comment type="caution">
    <text evidence="1">The sequence shown here is derived from an EMBL/GenBank/DDBJ whole genome shotgun (WGS) entry which is preliminary data.</text>
</comment>
<dbReference type="EMBL" id="AZHX01000885">
    <property type="protein sequence ID" value="ETX05720.1"/>
    <property type="molecule type" value="Genomic_DNA"/>
</dbReference>
<name>W4M686_9BACT</name>
<accession>W4M686</accession>